<evidence type="ECO:0000313" key="4">
    <source>
        <dbReference type="Proteomes" id="UP000319576"/>
    </source>
</evidence>
<name>A0A517XLB7_9BACT</name>
<proteinExistence type="predicted"/>
<gene>
    <name evidence="3" type="ORF">ETAA1_01920</name>
</gene>
<feature type="compositionally biased region" description="Basic and acidic residues" evidence="1">
    <location>
        <begin position="71"/>
        <end position="82"/>
    </location>
</feature>
<keyword evidence="4" id="KW-1185">Reference proteome</keyword>
<feature type="transmembrane region" description="Helical" evidence="2">
    <location>
        <begin position="98"/>
        <end position="122"/>
    </location>
</feature>
<organism evidence="3 4">
    <name type="scientific">Urbifossiella limnaea</name>
    <dbReference type="NCBI Taxonomy" id="2528023"/>
    <lineage>
        <taxon>Bacteria</taxon>
        <taxon>Pseudomonadati</taxon>
        <taxon>Planctomycetota</taxon>
        <taxon>Planctomycetia</taxon>
        <taxon>Gemmatales</taxon>
        <taxon>Gemmataceae</taxon>
        <taxon>Urbifossiella</taxon>
    </lineage>
</organism>
<feature type="transmembrane region" description="Helical" evidence="2">
    <location>
        <begin position="307"/>
        <end position="329"/>
    </location>
</feature>
<feature type="transmembrane region" description="Helical" evidence="2">
    <location>
        <begin position="277"/>
        <end position="295"/>
    </location>
</feature>
<dbReference type="Proteomes" id="UP000319576">
    <property type="component" value="Chromosome"/>
</dbReference>
<accession>A0A517XLB7</accession>
<evidence type="ECO:0000256" key="1">
    <source>
        <dbReference type="SAM" id="MobiDB-lite"/>
    </source>
</evidence>
<protein>
    <submittedName>
        <fullName evidence="3">Uncharacterized protein</fullName>
    </submittedName>
</protein>
<evidence type="ECO:0000313" key="3">
    <source>
        <dbReference type="EMBL" id="QDU18307.1"/>
    </source>
</evidence>
<sequence>MPDGTTAHVRCPACKLVFPAAAGLAAAEPAPPPPPPPRPKPAPPKAPEPPANRDFNPDPPRDPATAPRRKRPDDGKFTPEERRTLKTQFVRGMWGCRLIAAGYGLQGVGLLLVVLVFALNTINAGSPALIALAGVCGLANLVLVPIGLGLVLAGRPAPGLYRFGIAAAVAIVVHALLVLVVLAKNDPTVVIEGERETGLLNTLGHLVTKLDSLTLYLTWAVYPDEPFIRRGLVLDVLCGLAEMVRLILLMVTLAGVARGAGDKELAHRCVRAGGVGALGPAVLAAGMALFLAAMIETGGRDSKFGLVLLFAASMGVYAILAGTLVPAAAAARDAAEACEFPYQSQNFEIGD</sequence>
<feature type="transmembrane region" description="Helical" evidence="2">
    <location>
        <begin position="234"/>
        <end position="257"/>
    </location>
</feature>
<reference evidence="3 4" key="1">
    <citation type="submission" date="2019-02" db="EMBL/GenBank/DDBJ databases">
        <title>Deep-cultivation of Planctomycetes and their phenomic and genomic characterization uncovers novel biology.</title>
        <authorList>
            <person name="Wiegand S."/>
            <person name="Jogler M."/>
            <person name="Boedeker C."/>
            <person name="Pinto D."/>
            <person name="Vollmers J."/>
            <person name="Rivas-Marin E."/>
            <person name="Kohn T."/>
            <person name="Peeters S.H."/>
            <person name="Heuer A."/>
            <person name="Rast P."/>
            <person name="Oberbeckmann S."/>
            <person name="Bunk B."/>
            <person name="Jeske O."/>
            <person name="Meyerdierks A."/>
            <person name="Storesund J.E."/>
            <person name="Kallscheuer N."/>
            <person name="Luecker S."/>
            <person name="Lage O.M."/>
            <person name="Pohl T."/>
            <person name="Merkel B.J."/>
            <person name="Hornburger P."/>
            <person name="Mueller R.-W."/>
            <person name="Bruemmer F."/>
            <person name="Labrenz M."/>
            <person name="Spormann A.M."/>
            <person name="Op den Camp H."/>
            <person name="Overmann J."/>
            <person name="Amann R."/>
            <person name="Jetten M.S.M."/>
            <person name="Mascher T."/>
            <person name="Medema M.H."/>
            <person name="Devos D.P."/>
            <person name="Kaster A.-K."/>
            <person name="Ovreas L."/>
            <person name="Rohde M."/>
            <person name="Galperin M.Y."/>
            <person name="Jogler C."/>
        </authorList>
    </citation>
    <scope>NUCLEOTIDE SEQUENCE [LARGE SCALE GENOMIC DNA]</scope>
    <source>
        <strain evidence="3 4">ETA_A1</strain>
    </source>
</reference>
<keyword evidence="2" id="KW-0812">Transmembrane</keyword>
<evidence type="ECO:0000256" key="2">
    <source>
        <dbReference type="SAM" id="Phobius"/>
    </source>
</evidence>
<feature type="region of interest" description="Disordered" evidence="1">
    <location>
        <begin position="25"/>
        <end position="82"/>
    </location>
</feature>
<keyword evidence="2" id="KW-1133">Transmembrane helix</keyword>
<feature type="transmembrane region" description="Helical" evidence="2">
    <location>
        <begin position="160"/>
        <end position="183"/>
    </location>
</feature>
<dbReference type="AlphaFoldDB" id="A0A517XLB7"/>
<dbReference type="EMBL" id="CP036273">
    <property type="protein sequence ID" value="QDU18307.1"/>
    <property type="molecule type" value="Genomic_DNA"/>
</dbReference>
<keyword evidence="2" id="KW-0472">Membrane</keyword>
<feature type="transmembrane region" description="Helical" evidence="2">
    <location>
        <begin position="128"/>
        <end position="153"/>
    </location>
</feature>
<feature type="compositionally biased region" description="Pro residues" evidence="1">
    <location>
        <begin position="29"/>
        <end position="50"/>
    </location>
</feature>
<dbReference type="KEGG" id="uli:ETAA1_01920"/>